<dbReference type="EMBL" id="JADOUF010000001">
    <property type="protein sequence ID" value="MBG6141155.1"/>
    <property type="molecule type" value="Genomic_DNA"/>
</dbReference>
<evidence type="ECO:0000256" key="1">
    <source>
        <dbReference type="SAM" id="MobiDB-lite"/>
    </source>
</evidence>
<dbReference type="Proteomes" id="UP000622552">
    <property type="component" value="Unassembled WGS sequence"/>
</dbReference>
<feature type="compositionally biased region" description="Pro residues" evidence="1">
    <location>
        <begin position="7"/>
        <end position="19"/>
    </location>
</feature>
<comment type="caution">
    <text evidence="3">The sequence shown here is derived from an EMBL/GenBank/DDBJ whole genome shotgun (WGS) entry which is preliminary data.</text>
</comment>
<keyword evidence="4" id="KW-1185">Reference proteome</keyword>
<sequence length="117" mass="12668">MTSARDQPPPPDPIRPPRPFALRRWSDPTGVSGTGVVAHGVVWFDGRVELRWIGTTTGVTSSCSYDSIDDVLRVHGHGGRTEVAWLPEPSPKRWCGNPCPTHPSDDASVSAARLTLT</sequence>
<gene>
    <name evidence="2" type="ORF">IW245_006897</name>
    <name evidence="3" type="ORF">IW245_007349</name>
</gene>
<protein>
    <submittedName>
        <fullName evidence="3">Uncharacterized protein</fullName>
    </submittedName>
</protein>
<organism evidence="3 4">
    <name type="scientific">Longispora fulva</name>
    <dbReference type="NCBI Taxonomy" id="619741"/>
    <lineage>
        <taxon>Bacteria</taxon>
        <taxon>Bacillati</taxon>
        <taxon>Actinomycetota</taxon>
        <taxon>Actinomycetes</taxon>
        <taxon>Micromonosporales</taxon>
        <taxon>Micromonosporaceae</taxon>
        <taxon>Longispora</taxon>
    </lineage>
</organism>
<accession>A0A8J7GXK9</accession>
<dbReference type="AlphaFoldDB" id="A0A8J7GXK9"/>
<name>A0A8J7GXK9_9ACTN</name>
<evidence type="ECO:0000313" key="4">
    <source>
        <dbReference type="Proteomes" id="UP000622552"/>
    </source>
</evidence>
<dbReference type="RefSeq" id="WP_197007225.1">
    <property type="nucleotide sequence ID" value="NZ_BONS01000055.1"/>
</dbReference>
<reference evidence="3" key="1">
    <citation type="submission" date="2020-11" db="EMBL/GenBank/DDBJ databases">
        <title>Sequencing the genomes of 1000 actinobacteria strains.</title>
        <authorList>
            <person name="Klenk H.-P."/>
        </authorList>
    </citation>
    <scope>NUCLEOTIDE SEQUENCE</scope>
    <source>
        <strain evidence="3">DSM 45356</strain>
    </source>
</reference>
<dbReference type="EMBL" id="JADOUF010000001">
    <property type="protein sequence ID" value="MBG6140703.1"/>
    <property type="molecule type" value="Genomic_DNA"/>
</dbReference>
<evidence type="ECO:0000313" key="2">
    <source>
        <dbReference type="EMBL" id="MBG6140703.1"/>
    </source>
</evidence>
<feature type="region of interest" description="Disordered" evidence="1">
    <location>
        <begin position="1"/>
        <end position="29"/>
    </location>
</feature>
<evidence type="ECO:0000313" key="3">
    <source>
        <dbReference type="EMBL" id="MBG6141155.1"/>
    </source>
</evidence>
<proteinExistence type="predicted"/>